<dbReference type="AlphaFoldDB" id="A0A7H8QPN7"/>
<evidence type="ECO:0000256" key="1">
    <source>
        <dbReference type="SAM" id="SignalP"/>
    </source>
</evidence>
<accession>A0A7H8QPN7</accession>
<name>A0A7H8QPN7_TALRU</name>
<dbReference type="RefSeq" id="XP_035342016.1">
    <property type="nucleotide sequence ID" value="XM_035486123.1"/>
</dbReference>
<evidence type="ECO:0000313" key="3">
    <source>
        <dbReference type="Proteomes" id="UP000509510"/>
    </source>
</evidence>
<keyword evidence="1" id="KW-0732">Signal</keyword>
<feature type="chain" id="PRO_5029002206" description="Ig-like domain-containing protein" evidence="1">
    <location>
        <begin position="19"/>
        <end position="163"/>
    </location>
</feature>
<dbReference type="GeneID" id="55990443"/>
<reference evidence="3" key="1">
    <citation type="submission" date="2020-06" db="EMBL/GenBank/DDBJ databases">
        <title>A chromosome-scale genome assembly of Talaromyces rugulosus W13939.</title>
        <authorList>
            <person name="Wang B."/>
            <person name="Guo L."/>
            <person name="Ye K."/>
            <person name="Wang L."/>
        </authorList>
    </citation>
    <scope>NUCLEOTIDE SEQUENCE [LARGE SCALE GENOMIC DNA]</scope>
    <source>
        <strain evidence="3">W13939</strain>
    </source>
</reference>
<gene>
    <name evidence="2" type="ORF">TRUGW13939_02936</name>
</gene>
<sequence length="163" mass="17076">MKLSAALAGFSVLASILAFPAPYQNSTTLSVRILKLLLTGFARVTATPSSAITTGSSVSSPSAVITGIPHVTTTPMVNVTVPPLIHPNGTSIISISPVVNGTGHGNTTAHCDLKNPKTWGPPFGPGCKIPPGWVKNGRPDAPAHGWYRNHPRRFLPIGRIMEV</sequence>
<evidence type="ECO:0000313" key="2">
    <source>
        <dbReference type="EMBL" id="QKX55838.1"/>
    </source>
</evidence>
<keyword evidence="3" id="KW-1185">Reference proteome</keyword>
<dbReference type="Proteomes" id="UP000509510">
    <property type="component" value="Chromosome II"/>
</dbReference>
<evidence type="ECO:0008006" key="4">
    <source>
        <dbReference type="Google" id="ProtNLM"/>
    </source>
</evidence>
<dbReference type="EMBL" id="CP055899">
    <property type="protein sequence ID" value="QKX55838.1"/>
    <property type="molecule type" value="Genomic_DNA"/>
</dbReference>
<dbReference type="KEGG" id="trg:TRUGW13939_02936"/>
<feature type="signal peptide" evidence="1">
    <location>
        <begin position="1"/>
        <end position="18"/>
    </location>
</feature>
<dbReference type="OrthoDB" id="10577181at2759"/>
<organism evidence="2 3">
    <name type="scientific">Talaromyces rugulosus</name>
    <name type="common">Penicillium rugulosum</name>
    <dbReference type="NCBI Taxonomy" id="121627"/>
    <lineage>
        <taxon>Eukaryota</taxon>
        <taxon>Fungi</taxon>
        <taxon>Dikarya</taxon>
        <taxon>Ascomycota</taxon>
        <taxon>Pezizomycotina</taxon>
        <taxon>Eurotiomycetes</taxon>
        <taxon>Eurotiomycetidae</taxon>
        <taxon>Eurotiales</taxon>
        <taxon>Trichocomaceae</taxon>
        <taxon>Talaromyces</taxon>
        <taxon>Talaromyces sect. Islandici</taxon>
    </lineage>
</organism>
<protein>
    <recommendedName>
        <fullName evidence="4">Ig-like domain-containing protein</fullName>
    </recommendedName>
</protein>
<proteinExistence type="predicted"/>